<dbReference type="RefSeq" id="WP_149112840.1">
    <property type="nucleotide sequence ID" value="NZ_CP042425.1"/>
</dbReference>
<dbReference type="AlphaFoldDB" id="A0A5C1AN25"/>
<gene>
    <name evidence="1" type="ORF">PX52LOC_05339</name>
</gene>
<dbReference type="EMBL" id="CP042425">
    <property type="protein sequence ID" value="QEL18318.1"/>
    <property type="molecule type" value="Genomic_DNA"/>
</dbReference>
<name>A0A5C1AN25_9BACT</name>
<proteinExistence type="predicted"/>
<sequence>MTSLKLIRDGMNLPFKIQAHGPDGPTLAGVYRPLSREAVTDLTADVNREPAGKARVRATAAKVAERVVSWDCEDGPPTAENVAALPPAFFDALELVVTGYARSGADDEKKSALPQC</sequence>
<evidence type="ECO:0000313" key="1">
    <source>
        <dbReference type="EMBL" id="QEL18318.1"/>
    </source>
</evidence>
<accession>A0A5C1AN25</accession>
<organism evidence="1 2">
    <name type="scientific">Limnoglobus roseus</name>
    <dbReference type="NCBI Taxonomy" id="2598579"/>
    <lineage>
        <taxon>Bacteria</taxon>
        <taxon>Pseudomonadati</taxon>
        <taxon>Planctomycetota</taxon>
        <taxon>Planctomycetia</taxon>
        <taxon>Gemmatales</taxon>
        <taxon>Gemmataceae</taxon>
        <taxon>Limnoglobus</taxon>
    </lineage>
</organism>
<evidence type="ECO:0008006" key="3">
    <source>
        <dbReference type="Google" id="ProtNLM"/>
    </source>
</evidence>
<dbReference type="Proteomes" id="UP000324974">
    <property type="component" value="Chromosome"/>
</dbReference>
<keyword evidence="2" id="KW-1185">Reference proteome</keyword>
<protein>
    <recommendedName>
        <fullName evidence="3">Phage tail assembly protein</fullName>
    </recommendedName>
</protein>
<dbReference type="KEGG" id="lrs:PX52LOC_05339"/>
<evidence type="ECO:0000313" key="2">
    <source>
        <dbReference type="Proteomes" id="UP000324974"/>
    </source>
</evidence>
<reference evidence="2" key="1">
    <citation type="submission" date="2019-08" db="EMBL/GenBank/DDBJ databases">
        <title>Limnoglobus roseus gen. nov., sp. nov., a novel freshwater planctomycete with a giant genome from the family Gemmataceae.</title>
        <authorList>
            <person name="Kulichevskaya I.S."/>
            <person name="Naumoff D.G."/>
            <person name="Miroshnikov K."/>
            <person name="Ivanova A."/>
            <person name="Philippov D.A."/>
            <person name="Hakobyan A."/>
            <person name="Rijpstra I.C."/>
            <person name="Sinninghe Damste J.S."/>
            <person name="Liesack W."/>
            <person name="Dedysh S.N."/>
        </authorList>
    </citation>
    <scope>NUCLEOTIDE SEQUENCE [LARGE SCALE GENOMIC DNA]</scope>
    <source>
        <strain evidence="2">PX52</strain>
    </source>
</reference>